<dbReference type="PANTHER" id="PTHR15104">
    <property type="entry name" value="DIHYDROPTERIDINE REDUCTASE"/>
    <property type="match status" value="1"/>
</dbReference>
<reference evidence="9" key="1">
    <citation type="submission" date="2013-08" db="EMBL/GenBank/DDBJ databases">
        <title>Gene expansion shapes genome architecture in the human pathogen Lichtheimia corymbifera: an evolutionary genomics analysis in the ancient terrestrial Mucorales (Mucoromycotina).</title>
        <authorList>
            <person name="Schwartze V.U."/>
            <person name="Winter S."/>
            <person name="Shelest E."/>
            <person name="Marcet-Houben M."/>
            <person name="Horn F."/>
            <person name="Wehner S."/>
            <person name="Hoffmann K."/>
            <person name="Riege K."/>
            <person name="Sammeth M."/>
            <person name="Nowrousian M."/>
            <person name="Valiante V."/>
            <person name="Linde J."/>
            <person name="Jacobsen I.D."/>
            <person name="Marz M."/>
            <person name="Brakhage A.A."/>
            <person name="Gabaldon T."/>
            <person name="Bocker S."/>
            <person name="Voigt K."/>
        </authorList>
    </citation>
    <scope>NUCLEOTIDE SEQUENCE [LARGE SCALE GENOMIC DNA]</scope>
    <source>
        <strain evidence="9">FSU 9682</strain>
    </source>
</reference>
<dbReference type="OrthoDB" id="1204at2759"/>
<dbReference type="InterPro" id="IPR036291">
    <property type="entry name" value="NAD(P)-bd_dom_sf"/>
</dbReference>
<sequence>MSHLAVYGGAGALGRALVTYFKERGFSVTNIDLVENAAAQHNMLVNAKAPLPEQASQIESSITKVLQGQKLKALFCVAGGWAGGNAASPDFINSADLMWKQSVQSSLVSAQLASRHLDSNGLLVLTGALPAAEGATPGMIGYGIAKAAVHHLVKDLAAKGGGLPDSSKVIGLCPVTLDTPGNRQGMPSADFSSWTPLETIAKQLHAYTTGDIQVTNGSLVEIKTKAGETTFKEFQ</sequence>
<dbReference type="Pfam" id="PF00106">
    <property type="entry name" value="adh_short"/>
    <property type="match status" value="1"/>
</dbReference>
<dbReference type="PANTHER" id="PTHR15104:SF0">
    <property type="entry name" value="DIHYDROPTERIDINE REDUCTASE"/>
    <property type="match status" value="1"/>
</dbReference>
<dbReference type="EMBL" id="CBTN010000052">
    <property type="protein sequence ID" value="CDH58075.1"/>
    <property type="molecule type" value="Genomic_DNA"/>
</dbReference>
<evidence type="ECO:0000256" key="6">
    <source>
        <dbReference type="ARBA" id="ARBA00039153"/>
    </source>
</evidence>
<evidence type="ECO:0000256" key="1">
    <source>
        <dbReference type="ARBA" id="ARBA00006484"/>
    </source>
</evidence>
<dbReference type="AlphaFoldDB" id="A0A068S7Y2"/>
<dbReference type="Gene3D" id="3.40.50.720">
    <property type="entry name" value="NAD(P)-binding Rossmann-like Domain"/>
    <property type="match status" value="1"/>
</dbReference>
<keyword evidence="5" id="KW-0783">Tetrahydrobiopterin biosynthesis</keyword>
<evidence type="ECO:0000256" key="4">
    <source>
        <dbReference type="ARBA" id="ARBA00023002"/>
    </source>
</evidence>
<dbReference type="FunFam" id="3.40.50.720:FF:000157">
    <property type="entry name" value="Quinoid dihydropteridine reductase"/>
    <property type="match status" value="1"/>
</dbReference>
<evidence type="ECO:0000256" key="7">
    <source>
        <dbReference type="ARBA" id="ARBA00039520"/>
    </source>
</evidence>
<dbReference type="GO" id="GO:0006729">
    <property type="term" value="P:tetrahydrobiopterin biosynthetic process"/>
    <property type="evidence" value="ECO:0007669"/>
    <property type="project" value="UniProtKB-KW"/>
</dbReference>
<gene>
    <name evidence="9" type="ORF">LCOR_08954.1</name>
</gene>
<evidence type="ECO:0000313" key="10">
    <source>
        <dbReference type="Proteomes" id="UP000027586"/>
    </source>
</evidence>
<keyword evidence="4" id="KW-0560">Oxidoreductase</keyword>
<dbReference type="CDD" id="cd05334">
    <property type="entry name" value="DHPR_SDR_c_like"/>
    <property type="match status" value="1"/>
</dbReference>
<comment type="similarity">
    <text evidence="1">Belongs to the short-chain dehydrogenases/reductases (SDR) family.</text>
</comment>
<dbReference type="EC" id="1.5.1.34" evidence="6"/>
<dbReference type="SUPFAM" id="SSF51735">
    <property type="entry name" value="NAD(P)-binding Rossmann-fold domains"/>
    <property type="match status" value="1"/>
</dbReference>
<dbReference type="GO" id="GO:0005737">
    <property type="term" value="C:cytoplasm"/>
    <property type="evidence" value="ECO:0007669"/>
    <property type="project" value="TreeGrafter"/>
</dbReference>
<dbReference type="InterPro" id="IPR002347">
    <property type="entry name" value="SDR_fam"/>
</dbReference>
<dbReference type="GO" id="GO:0006559">
    <property type="term" value="P:L-phenylalanine catabolic process"/>
    <property type="evidence" value="ECO:0007669"/>
    <property type="project" value="TreeGrafter"/>
</dbReference>
<dbReference type="PROSITE" id="PS00061">
    <property type="entry name" value="ADH_SHORT"/>
    <property type="match status" value="1"/>
</dbReference>
<evidence type="ECO:0000256" key="5">
    <source>
        <dbReference type="ARBA" id="ARBA00023007"/>
    </source>
</evidence>
<dbReference type="GO" id="GO:0070404">
    <property type="term" value="F:NADH binding"/>
    <property type="evidence" value="ECO:0007669"/>
    <property type="project" value="TreeGrafter"/>
</dbReference>
<dbReference type="Proteomes" id="UP000027586">
    <property type="component" value="Unassembled WGS sequence"/>
</dbReference>
<evidence type="ECO:0000256" key="3">
    <source>
        <dbReference type="ARBA" id="ARBA00022857"/>
    </source>
</evidence>
<accession>A0A068S7Y2</accession>
<evidence type="ECO:0000256" key="2">
    <source>
        <dbReference type="ARBA" id="ARBA00011738"/>
    </source>
</evidence>
<protein>
    <recommendedName>
        <fullName evidence="7">Dihydropteridine reductase</fullName>
        <ecNumber evidence="6">1.5.1.34</ecNumber>
    </recommendedName>
    <alternativeName>
        <fullName evidence="8">Quinoid dihydropteridine reductase</fullName>
    </alternativeName>
</protein>
<dbReference type="InterPro" id="IPR020904">
    <property type="entry name" value="Sc_DH/Rdtase_CS"/>
</dbReference>
<keyword evidence="3" id="KW-0521">NADP</keyword>
<dbReference type="GO" id="GO:0070402">
    <property type="term" value="F:NADPH binding"/>
    <property type="evidence" value="ECO:0007669"/>
    <property type="project" value="TreeGrafter"/>
</dbReference>
<keyword evidence="10" id="KW-1185">Reference proteome</keyword>
<dbReference type="GO" id="GO:0004155">
    <property type="term" value="F:6,7-dihydropteridine reductase activity"/>
    <property type="evidence" value="ECO:0007669"/>
    <property type="project" value="UniProtKB-EC"/>
</dbReference>
<comment type="subunit">
    <text evidence="2">Homodimer.</text>
</comment>
<organism evidence="9 10">
    <name type="scientific">Lichtheimia corymbifera JMRC:FSU:9682</name>
    <dbReference type="NCBI Taxonomy" id="1263082"/>
    <lineage>
        <taxon>Eukaryota</taxon>
        <taxon>Fungi</taxon>
        <taxon>Fungi incertae sedis</taxon>
        <taxon>Mucoromycota</taxon>
        <taxon>Mucoromycotina</taxon>
        <taxon>Mucoromycetes</taxon>
        <taxon>Mucorales</taxon>
        <taxon>Lichtheimiaceae</taxon>
        <taxon>Lichtheimia</taxon>
    </lineage>
</organism>
<evidence type="ECO:0000256" key="8">
    <source>
        <dbReference type="ARBA" id="ARBA00041348"/>
    </source>
</evidence>
<name>A0A068S7Y2_9FUNG</name>
<dbReference type="VEuPathDB" id="FungiDB:LCOR_08954.1"/>
<evidence type="ECO:0000313" key="9">
    <source>
        <dbReference type="EMBL" id="CDH58075.1"/>
    </source>
</evidence>
<comment type="caution">
    <text evidence="9">The sequence shown here is derived from an EMBL/GenBank/DDBJ whole genome shotgun (WGS) entry which is preliminary data.</text>
</comment>
<dbReference type="STRING" id="1263082.A0A068S7Y2"/>
<proteinExistence type="inferred from homology"/>